<gene>
    <name evidence="7" type="ORF">COLO4_13762</name>
</gene>
<dbReference type="EMBL" id="AWUE01015287">
    <property type="protein sequence ID" value="OMO98671.1"/>
    <property type="molecule type" value="Genomic_DNA"/>
</dbReference>
<comment type="cofactor">
    <cofactor evidence="1">
        <name>pyridoxal 5'-phosphate</name>
        <dbReference type="ChEBI" id="CHEBI:597326"/>
    </cofactor>
</comment>
<evidence type="ECO:0000313" key="7">
    <source>
        <dbReference type="EMBL" id="OMO98671.1"/>
    </source>
</evidence>
<keyword evidence="4" id="KW-1133">Transmembrane helix</keyword>
<dbReference type="InterPro" id="IPR037029">
    <property type="entry name" value="Alliinase_N_sf"/>
</dbReference>
<dbReference type="InterPro" id="IPR006947">
    <property type="entry name" value="EGF_alliinase"/>
</dbReference>
<feature type="domain" description="Alliinase EGF-like" evidence="5">
    <location>
        <begin position="38"/>
        <end position="86"/>
    </location>
</feature>
<evidence type="ECO:0000256" key="4">
    <source>
        <dbReference type="SAM" id="Phobius"/>
    </source>
</evidence>
<dbReference type="Pfam" id="PF04864">
    <property type="entry name" value="Alliinase_C"/>
    <property type="match status" value="1"/>
</dbReference>
<dbReference type="GO" id="GO:0006520">
    <property type="term" value="P:amino acid metabolic process"/>
    <property type="evidence" value="ECO:0007669"/>
    <property type="project" value="TreeGrafter"/>
</dbReference>
<evidence type="ECO:0000259" key="5">
    <source>
        <dbReference type="Pfam" id="PF04863"/>
    </source>
</evidence>
<dbReference type="GO" id="GO:0008483">
    <property type="term" value="F:transaminase activity"/>
    <property type="evidence" value="ECO:0007669"/>
    <property type="project" value="UniProtKB-KW"/>
</dbReference>
<evidence type="ECO:0000256" key="3">
    <source>
        <dbReference type="ARBA" id="ARBA00022898"/>
    </source>
</evidence>
<reference evidence="8" key="1">
    <citation type="submission" date="2013-09" db="EMBL/GenBank/DDBJ databases">
        <title>Corchorus olitorius genome sequencing.</title>
        <authorList>
            <person name="Alam M."/>
            <person name="Haque M.S."/>
            <person name="Islam M.S."/>
            <person name="Emdad E.M."/>
            <person name="Islam M.M."/>
            <person name="Ahmed B."/>
            <person name="Halim A."/>
            <person name="Hossen Q.M.M."/>
            <person name="Hossain M.Z."/>
            <person name="Ahmed R."/>
            <person name="Khan M.M."/>
            <person name="Islam R."/>
            <person name="Rashid M.M."/>
            <person name="Khan S.A."/>
            <person name="Rahman M.S."/>
            <person name="Alam M."/>
            <person name="Yahiya A.S."/>
            <person name="Khan M.S."/>
            <person name="Azam M.S."/>
            <person name="Haque T."/>
            <person name="Lashkar M.Z.H."/>
            <person name="Akhand A.I."/>
            <person name="Morshed G."/>
            <person name="Roy S."/>
            <person name="Uddin K.S."/>
            <person name="Rabeya T."/>
            <person name="Hossain A.S."/>
            <person name="Chowdhury A."/>
            <person name="Snigdha A.R."/>
            <person name="Mortoza M.S."/>
            <person name="Matin S.A."/>
            <person name="Hoque S.M.E."/>
            <person name="Islam M.K."/>
            <person name="Roy D.K."/>
            <person name="Haider R."/>
            <person name="Moosa M.M."/>
            <person name="Elias S.M."/>
            <person name="Hasan A.M."/>
            <person name="Jahan S."/>
            <person name="Shafiuddin M."/>
            <person name="Mahmood N."/>
            <person name="Shommy N.S."/>
        </authorList>
    </citation>
    <scope>NUCLEOTIDE SEQUENCE [LARGE SCALE GENOMIC DNA]</scope>
    <source>
        <strain evidence="8">cv. O-4</strain>
    </source>
</reference>
<keyword evidence="2" id="KW-0032">Aminotransferase</keyword>
<dbReference type="InterPro" id="IPR015421">
    <property type="entry name" value="PyrdxlP-dep_Trfase_major"/>
</dbReference>
<dbReference type="InterPro" id="IPR006948">
    <property type="entry name" value="Alliinase_C"/>
</dbReference>
<dbReference type="AlphaFoldDB" id="A0A1R3JV92"/>
<keyword evidence="4" id="KW-0472">Membrane</keyword>
<accession>A0A1R3JV92</accession>
<feature type="domain" description="Alliinase EGF-like" evidence="5">
    <location>
        <begin position="92"/>
        <end position="148"/>
    </location>
</feature>
<keyword evidence="2" id="KW-0808">Transferase</keyword>
<comment type="caution">
    <text evidence="7">The sequence shown here is derived from an EMBL/GenBank/DDBJ whole genome shotgun (WGS) entry which is preliminary data.</text>
</comment>
<dbReference type="GO" id="GO:0016846">
    <property type="term" value="F:carbon-sulfur lyase activity"/>
    <property type="evidence" value="ECO:0007669"/>
    <property type="project" value="InterPro"/>
</dbReference>
<evidence type="ECO:0000256" key="1">
    <source>
        <dbReference type="ARBA" id="ARBA00001933"/>
    </source>
</evidence>
<dbReference type="Gene3D" id="3.40.640.10">
    <property type="entry name" value="Type I PLP-dependent aspartate aminotransferase-like (Major domain)"/>
    <property type="match status" value="1"/>
</dbReference>
<dbReference type="SUPFAM" id="SSF53383">
    <property type="entry name" value="PLP-dependent transferases"/>
    <property type="match status" value="1"/>
</dbReference>
<dbReference type="Proteomes" id="UP000187203">
    <property type="component" value="Unassembled WGS sequence"/>
</dbReference>
<dbReference type="STRING" id="93759.A0A1R3JV92"/>
<dbReference type="InterPro" id="IPR015424">
    <property type="entry name" value="PyrdxlP-dep_Trfase"/>
</dbReference>
<evidence type="ECO:0000256" key="2">
    <source>
        <dbReference type="ARBA" id="ARBA00022576"/>
    </source>
</evidence>
<dbReference type="InterPro" id="IPR050478">
    <property type="entry name" value="Ethylene_sulfur-biosynth"/>
</dbReference>
<sequence length="350" mass="37989">MVKTGFSSMHVQACLVSSVILNLLFVTYIYLGGQWNLSWSSGAAAEAEAVTSAGHGRVYLVDDENTEPGSECNSAGPDYSHFSTNCIADANSWTSGAAAEAEAIAAVSCSGHGRVYLDGLVDDENTEPVCECNSCYSGPDCSRFLTDCILDANSGDPLFLEPFWKQHAASSAVVVAGWHRMSYKYNNNVYISKELERLIRKLHAVVGNAVTDNSYIIFGAGSTQLLTAAAYALSPENSSSPAAIVASVPYYTLYQQQGEYFNLAKFKFEGGAHKWMNKSDSSTYTIEFVTAPNNPDGRLNKPLLEGPNVKTVYDRAYYWPHYTPITAQADEDLMVFTLSKLTGHAGSRFG</sequence>
<protein>
    <submittedName>
        <fullName evidence="7">EGF-like, alliinase</fullName>
    </submittedName>
</protein>
<keyword evidence="8" id="KW-1185">Reference proteome</keyword>
<keyword evidence="3" id="KW-0663">Pyridoxal phosphate</keyword>
<dbReference type="Pfam" id="PF04863">
    <property type="entry name" value="EGF_alliinase"/>
    <property type="match status" value="2"/>
</dbReference>
<name>A0A1R3JV92_9ROSI</name>
<keyword evidence="4" id="KW-0812">Transmembrane</keyword>
<dbReference type="Gene3D" id="2.10.25.30">
    <property type="entry name" value="EGF-like, alliinase"/>
    <property type="match status" value="2"/>
</dbReference>
<evidence type="ECO:0000313" key="8">
    <source>
        <dbReference type="Proteomes" id="UP000187203"/>
    </source>
</evidence>
<proteinExistence type="predicted"/>
<evidence type="ECO:0000259" key="6">
    <source>
        <dbReference type="Pfam" id="PF04864"/>
    </source>
</evidence>
<dbReference type="PANTHER" id="PTHR43795">
    <property type="entry name" value="BIFUNCTIONAL ASPARTATE AMINOTRANSFERASE AND GLUTAMATE/ASPARTATE-PREPHENATE AMINOTRANSFERASE-RELATED"/>
    <property type="match status" value="1"/>
</dbReference>
<feature type="domain" description="Alliinase C-terminal" evidence="6">
    <location>
        <begin position="151"/>
        <end position="350"/>
    </location>
</feature>
<dbReference type="OrthoDB" id="2020362at2759"/>
<organism evidence="7 8">
    <name type="scientific">Corchorus olitorius</name>
    <dbReference type="NCBI Taxonomy" id="93759"/>
    <lineage>
        <taxon>Eukaryota</taxon>
        <taxon>Viridiplantae</taxon>
        <taxon>Streptophyta</taxon>
        <taxon>Embryophyta</taxon>
        <taxon>Tracheophyta</taxon>
        <taxon>Spermatophyta</taxon>
        <taxon>Magnoliopsida</taxon>
        <taxon>eudicotyledons</taxon>
        <taxon>Gunneridae</taxon>
        <taxon>Pentapetalae</taxon>
        <taxon>rosids</taxon>
        <taxon>malvids</taxon>
        <taxon>Malvales</taxon>
        <taxon>Malvaceae</taxon>
        <taxon>Grewioideae</taxon>
        <taxon>Apeibeae</taxon>
        <taxon>Corchorus</taxon>
    </lineage>
</organism>
<feature type="transmembrane region" description="Helical" evidence="4">
    <location>
        <begin position="12"/>
        <end position="31"/>
    </location>
</feature>
<dbReference type="PANTHER" id="PTHR43795:SF20">
    <property type="entry name" value="TRYPTOPHAN AMINOTRANSFERASE-RELATED PROTEIN 3"/>
    <property type="match status" value="1"/>
</dbReference>